<dbReference type="AlphaFoldDB" id="A0A232F8F9"/>
<protein>
    <submittedName>
        <fullName evidence="1">Uncharacterized protein</fullName>
    </submittedName>
</protein>
<gene>
    <name evidence="1" type="ORF">TSAR_014450</name>
</gene>
<sequence>MLYQGTYLARSQGVGRILHAPNTNTSKHRRFTLESVVAASE</sequence>
<reference evidence="1 2" key="1">
    <citation type="journal article" date="2017" name="Curr. Biol.">
        <title>The Evolution of Venom by Co-option of Single-Copy Genes.</title>
        <authorList>
            <person name="Martinson E.O."/>
            <person name="Mrinalini"/>
            <person name="Kelkar Y.D."/>
            <person name="Chang C.H."/>
            <person name="Werren J.H."/>
        </authorList>
    </citation>
    <scope>NUCLEOTIDE SEQUENCE [LARGE SCALE GENOMIC DNA]</scope>
    <source>
        <strain evidence="1 2">Alberta</strain>
        <tissue evidence="1">Whole body</tissue>
    </source>
</reference>
<name>A0A232F8F9_9HYME</name>
<comment type="caution">
    <text evidence="1">The sequence shown here is derived from an EMBL/GenBank/DDBJ whole genome shotgun (WGS) entry which is preliminary data.</text>
</comment>
<organism evidence="1 2">
    <name type="scientific">Trichomalopsis sarcophagae</name>
    <dbReference type="NCBI Taxonomy" id="543379"/>
    <lineage>
        <taxon>Eukaryota</taxon>
        <taxon>Metazoa</taxon>
        <taxon>Ecdysozoa</taxon>
        <taxon>Arthropoda</taxon>
        <taxon>Hexapoda</taxon>
        <taxon>Insecta</taxon>
        <taxon>Pterygota</taxon>
        <taxon>Neoptera</taxon>
        <taxon>Endopterygota</taxon>
        <taxon>Hymenoptera</taxon>
        <taxon>Apocrita</taxon>
        <taxon>Proctotrupomorpha</taxon>
        <taxon>Chalcidoidea</taxon>
        <taxon>Pteromalidae</taxon>
        <taxon>Pteromalinae</taxon>
        <taxon>Trichomalopsis</taxon>
    </lineage>
</organism>
<proteinExistence type="predicted"/>
<evidence type="ECO:0000313" key="1">
    <source>
        <dbReference type="EMBL" id="OXU27121.1"/>
    </source>
</evidence>
<keyword evidence="2" id="KW-1185">Reference proteome</keyword>
<accession>A0A232F8F9</accession>
<dbReference type="EMBL" id="NNAY01000661">
    <property type="protein sequence ID" value="OXU27121.1"/>
    <property type="molecule type" value="Genomic_DNA"/>
</dbReference>
<dbReference type="Proteomes" id="UP000215335">
    <property type="component" value="Unassembled WGS sequence"/>
</dbReference>
<evidence type="ECO:0000313" key="2">
    <source>
        <dbReference type="Proteomes" id="UP000215335"/>
    </source>
</evidence>